<feature type="compositionally biased region" description="Basic and acidic residues" evidence="2">
    <location>
        <begin position="98"/>
        <end position="110"/>
    </location>
</feature>
<gene>
    <name evidence="3" type="ORF">RhiirA1_542117</name>
</gene>
<evidence type="ECO:0000313" key="4">
    <source>
        <dbReference type="Proteomes" id="UP000232688"/>
    </source>
</evidence>
<accession>A0A2N0QZC5</accession>
<protein>
    <submittedName>
        <fullName evidence="3">Actin-like ATPase domain-containing protein</fullName>
    </submittedName>
</protein>
<dbReference type="PANTHER" id="PTHR14187">
    <property type="entry name" value="ALPHA KINASE/ELONGATION FACTOR 2 KINASE"/>
    <property type="match status" value="1"/>
</dbReference>
<dbReference type="PANTHER" id="PTHR14187:SF5">
    <property type="entry name" value="HEAT SHOCK 70 KDA PROTEIN 12A"/>
    <property type="match status" value="1"/>
</dbReference>
<dbReference type="Gene3D" id="3.30.420.40">
    <property type="match status" value="2"/>
</dbReference>
<reference evidence="3 4" key="2">
    <citation type="submission" date="2017-10" db="EMBL/GenBank/DDBJ databases">
        <title>Genome analyses suggest a sexual origin of heterokaryosis in a supposedly ancient asexual fungus.</title>
        <authorList>
            <person name="Corradi N."/>
            <person name="Sedzielewska K."/>
            <person name="Noel J."/>
            <person name="Charron P."/>
            <person name="Farinelli L."/>
            <person name="Marton T."/>
            <person name="Kruger M."/>
            <person name="Pelin A."/>
            <person name="Brachmann A."/>
            <person name="Corradi N."/>
        </authorList>
    </citation>
    <scope>NUCLEOTIDE SEQUENCE [LARGE SCALE GENOMIC DNA]</scope>
    <source>
        <strain evidence="3 4">A1</strain>
    </source>
</reference>
<dbReference type="EMBL" id="LLXH01002157">
    <property type="protein sequence ID" value="PKC56409.1"/>
    <property type="molecule type" value="Genomic_DNA"/>
</dbReference>
<dbReference type="SUPFAM" id="SSF53067">
    <property type="entry name" value="Actin-like ATPase domain"/>
    <property type="match status" value="2"/>
</dbReference>
<evidence type="ECO:0000313" key="3">
    <source>
        <dbReference type="EMBL" id="PKC56409.1"/>
    </source>
</evidence>
<feature type="region of interest" description="Disordered" evidence="2">
    <location>
        <begin position="98"/>
        <end position="117"/>
    </location>
</feature>
<keyword evidence="1" id="KW-0175">Coiled coil</keyword>
<dbReference type="Proteomes" id="UP000232688">
    <property type="component" value="Unassembled WGS sequence"/>
</dbReference>
<name>A0A2N0QZC5_9GLOM</name>
<dbReference type="AlphaFoldDB" id="A0A2N0QZC5"/>
<evidence type="ECO:0000256" key="2">
    <source>
        <dbReference type="SAM" id="MobiDB-lite"/>
    </source>
</evidence>
<reference evidence="3 4" key="1">
    <citation type="submission" date="2017-10" db="EMBL/GenBank/DDBJ databases">
        <title>Extensive intraspecific genome diversity in a model arbuscular mycorrhizal fungus.</title>
        <authorList>
            <person name="Chen E.C.H."/>
            <person name="Morin E."/>
            <person name="Baudet D."/>
            <person name="Noel J."/>
            <person name="Ndikumana S."/>
            <person name="Charron P."/>
            <person name="St-Onge C."/>
            <person name="Giorgi J."/>
            <person name="Grigoriev I.V."/>
            <person name="Roux C."/>
            <person name="Martin F.M."/>
            <person name="Corradi N."/>
        </authorList>
    </citation>
    <scope>NUCLEOTIDE SEQUENCE [LARGE SCALE GENOMIC DNA]</scope>
    <source>
        <strain evidence="3 4">A1</strain>
    </source>
</reference>
<comment type="caution">
    <text evidence="3">The sequence shown here is derived from an EMBL/GenBank/DDBJ whole genome shotgun (WGS) entry which is preliminary data.</text>
</comment>
<dbReference type="CDD" id="cd10229">
    <property type="entry name" value="ASKHA_NBD_HSP70_HSPA12"/>
    <property type="match status" value="1"/>
</dbReference>
<dbReference type="VEuPathDB" id="FungiDB:RhiirFUN_008354"/>
<sequence>MTDESDHIGKVKVGINKLNNKLSDLLKVEQQNINLQKENQELKKKLQRRDEEFENLQQYVVNLEKQKNEEIQRFKLISQDLEKSLKLLGLDEVNEPIDDKVNKPSEEKHNKNGNYNNYNNDSIQLVKNSFERSWGSFNMDDIRVVVGLDFGTTYSGFSYSYVANMDIVTHDCWPDSVGRLKTNTALRYGDNGKEVMSWGFPALALKPNRRKKNNINNKPVELFKLHLGNIPSDRKPPLPPKLDYKKVITDYLREIGKLIKETLNCRWSSLDFFSQVLLVVTIPAEFSINTISIMRECICNAGLINEKNSIKLQFTTEPEAAAICCMKNLKEHSLGSGSIFMMVDCGGGTVDLTIRKLINEQQLGEVTERSGDFCGSTYIDAAFIKYLRRKLGDKPMDLLRDNQYGQMQYMIQEFCDRAKIPFTGVKEEYRTYEFDIVDVAPLLQDYVTDYYVRESLEEDDWIININFDDMKSFFDPVINKIIRLIGSQLDNAREKCSAIFLVGGFSESKYLQKRVKQEFQHKVNFISVPAIPTTATMRGATMYGLSMNVISSRVLKYTYGVKARERWTEGNPIERKTDDGRIDKFSCIVERGTKIGIDEEITKSYLPLYPTQTRVVFNLYYTTNYNAEYCDEPGVDLLGQITINLTGLGLDELKFGLNFGRTEITATAKNKTNGKMMETIFEYFK</sequence>
<feature type="coiled-coil region" evidence="1">
    <location>
        <begin position="18"/>
        <end position="73"/>
    </location>
</feature>
<dbReference type="Gene3D" id="3.90.640.10">
    <property type="entry name" value="Actin, Chain A, domain 4"/>
    <property type="match status" value="1"/>
</dbReference>
<proteinExistence type="predicted"/>
<dbReference type="InterPro" id="IPR043129">
    <property type="entry name" value="ATPase_NBD"/>
</dbReference>
<evidence type="ECO:0000256" key="1">
    <source>
        <dbReference type="SAM" id="Coils"/>
    </source>
</evidence>
<dbReference type="VEuPathDB" id="FungiDB:RhiirA1_542117"/>
<dbReference type="VEuPathDB" id="FungiDB:FUN_007963"/>
<organism evidence="3 4">
    <name type="scientific">Rhizophagus irregularis</name>
    <dbReference type="NCBI Taxonomy" id="588596"/>
    <lineage>
        <taxon>Eukaryota</taxon>
        <taxon>Fungi</taxon>
        <taxon>Fungi incertae sedis</taxon>
        <taxon>Mucoromycota</taxon>
        <taxon>Glomeromycotina</taxon>
        <taxon>Glomeromycetes</taxon>
        <taxon>Glomerales</taxon>
        <taxon>Glomeraceae</taxon>
        <taxon>Rhizophagus</taxon>
    </lineage>
</organism>